<keyword evidence="4 10" id="KW-0808">Transferase</keyword>
<sequence>MKLCITGGGTGGHLVIAEALVEAAVKEGHQAIFIGSLKGQDRKYFESNSKFSHVYFLDTTGVVNQKGFGKLKALYKVFLAFLKSRKILKQHNIDATYSVGGFSAAPASFATLSMFKPLFIHEQNAIEGRLNSLLKPYAKRFISAYDSASIIQGYPVKDVFFKNARVRDELKTIIFMGGSQGAKAINDLALSVAEELKNKGIYIIHQAGETDFDRVKNEYEKLGVDAELYAFTKELPSLITKADLAVSRAGASTLWELTASGCPALYVPYPYAAKDHQFYNASFIVENDLGWCEREGEGLKTKLLHILKEPLKEKSQTLLQYSHKDVAKKMIDDVFRVLND</sequence>
<dbReference type="KEGG" id="sulg:FJR48_01550"/>
<comment type="similarity">
    <text evidence="10">Belongs to the glycosyltransferase 28 family. MurG subfamily.</text>
</comment>
<evidence type="ECO:0000256" key="9">
    <source>
        <dbReference type="ARBA" id="ARBA00023316"/>
    </source>
</evidence>
<dbReference type="PANTHER" id="PTHR21015:SF22">
    <property type="entry name" value="GLYCOSYLTRANSFERASE"/>
    <property type="match status" value="1"/>
</dbReference>
<comment type="pathway">
    <text evidence="10">Cell wall biogenesis; peptidoglycan biosynthesis.</text>
</comment>
<dbReference type="HAMAP" id="MF_00033">
    <property type="entry name" value="MurG"/>
    <property type="match status" value="1"/>
</dbReference>
<keyword evidence="2 10" id="KW-0132">Cell division</keyword>
<feature type="domain" description="Glycosyl transferase family 28 C-terminal" evidence="12">
    <location>
        <begin position="172"/>
        <end position="328"/>
    </location>
</feature>
<feature type="binding site" evidence="10">
    <location>
        <position position="124"/>
    </location>
    <ligand>
        <name>UDP-N-acetyl-alpha-D-glucosamine</name>
        <dbReference type="ChEBI" id="CHEBI:57705"/>
    </ligand>
</feature>
<dbReference type="GO" id="GO:0008360">
    <property type="term" value="P:regulation of cell shape"/>
    <property type="evidence" value="ECO:0007669"/>
    <property type="project" value="UniProtKB-KW"/>
</dbReference>
<dbReference type="GO" id="GO:0051991">
    <property type="term" value="F:UDP-N-acetyl-D-glucosamine:N-acetylmuramoyl-L-alanyl-D-glutamyl-meso-2,6-diaminopimelyl-D-alanyl-D-alanine-diphosphoundecaprenol 4-beta-N-acetylglucosaminlytransferase activity"/>
    <property type="evidence" value="ECO:0007669"/>
    <property type="project" value="RHEA"/>
</dbReference>
<dbReference type="InterPro" id="IPR007235">
    <property type="entry name" value="Glyco_trans_28_C"/>
</dbReference>
<feature type="domain" description="Glycosyltransferase family 28 N-terminal" evidence="11">
    <location>
        <begin position="4"/>
        <end position="141"/>
    </location>
</feature>
<keyword evidence="7 10" id="KW-0472">Membrane</keyword>
<dbReference type="GO" id="GO:0050511">
    <property type="term" value="F:undecaprenyldiphospho-muramoylpentapeptide beta-N-acetylglucosaminyltransferase activity"/>
    <property type="evidence" value="ECO:0007669"/>
    <property type="project" value="UniProtKB-UniRule"/>
</dbReference>
<organism evidence="13 14">
    <name type="scientific">Sulfurimonas lithotrophica</name>
    <dbReference type="NCBI Taxonomy" id="2590022"/>
    <lineage>
        <taxon>Bacteria</taxon>
        <taxon>Pseudomonadati</taxon>
        <taxon>Campylobacterota</taxon>
        <taxon>Epsilonproteobacteria</taxon>
        <taxon>Campylobacterales</taxon>
        <taxon>Sulfurimonadaceae</taxon>
        <taxon>Sulfurimonas</taxon>
    </lineage>
</organism>
<dbReference type="OrthoDB" id="9808936at2"/>
<keyword evidence="9 10" id="KW-0961">Cell wall biogenesis/degradation</keyword>
<dbReference type="GO" id="GO:0009252">
    <property type="term" value="P:peptidoglycan biosynthetic process"/>
    <property type="evidence" value="ECO:0007669"/>
    <property type="project" value="UniProtKB-UniRule"/>
</dbReference>
<dbReference type="Pfam" id="PF04101">
    <property type="entry name" value="Glyco_tran_28_C"/>
    <property type="match status" value="1"/>
</dbReference>
<dbReference type="NCBIfam" id="TIGR01133">
    <property type="entry name" value="murG"/>
    <property type="match status" value="1"/>
</dbReference>
<dbReference type="EC" id="2.4.1.227" evidence="10"/>
<dbReference type="GO" id="GO:0071555">
    <property type="term" value="P:cell wall organization"/>
    <property type="evidence" value="ECO:0007669"/>
    <property type="project" value="UniProtKB-KW"/>
</dbReference>
<dbReference type="GO" id="GO:0005975">
    <property type="term" value="P:carbohydrate metabolic process"/>
    <property type="evidence" value="ECO:0007669"/>
    <property type="project" value="InterPro"/>
</dbReference>
<evidence type="ECO:0000313" key="13">
    <source>
        <dbReference type="EMBL" id="QFR48478.1"/>
    </source>
</evidence>
<dbReference type="EMBL" id="CP043617">
    <property type="protein sequence ID" value="QFR48478.1"/>
    <property type="molecule type" value="Genomic_DNA"/>
</dbReference>
<proteinExistence type="inferred from homology"/>
<evidence type="ECO:0000256" key="7">
    <source>
        <dbReference type="ARBA" id="ARBA00023136"/>
    </source>
</evidence>
<dbReference type="SUPFAM" id="SSF53756">
    <property type="entry name" value="UDP-Glycosyltransferase/glycogen phosphorylase"/>
    <property type="match status" value="1"/>
</dbReference>
<reference evidence="13 14" key="1">
    <citation type="submission" date="2019-09" db="EMBL/GenBank/DDBJ databases">
        <title>Sulfurimonas gotlandica sp. nov., a chemoautotrophic and psychrotolerant epsilonproteobacterium isolated from a pelagic redoxcline, and an emended description of the genus Sulfurimonas.</title>
        <authorList>
            <person name="Wang S."/>
            <person name="Jiang L."/>
            <person name="Shao S."/>
        </authorList>
    </citation>
    <scope>NUCLEOTIDE SEQUENCE [LARGE SCALE GENOMIC DNA]</scope>
    <source>
        <strain evidence="13 14">GYSZ_1</strain>
    </source>
</reference>
<dbReference type="CDD" id="cd03785">
    <property type="entry name" value="GT28_MurG"/>
    <property type="match status" value="1"/>
</dbReference>
<accession>A0A5P8NYH3</accession>
<evidence type="ECO:0000256" key="4">
    <source>
        <dbReference type="ARBA" id="ARBA00022679"/>
    </source>
</evidence>
<dbReference type="Gene3D" id="3.40.50.2000">
    <property type="entry name" value="Glycogen Phosphorylase B"/>
    <property type="match status" value="2"/>
</dbReference>
<keyword evidence="5 10" id="KW-0133">Cell shape</keyword>
<feature type="binding site" evidence="10">
    <location>
        <position position="179"/>
    </location>
    <ligand>
        <name>UDP-N-acetyl-alpha-D-glucosamine</name>
        <dbReference type="ChEBI" id="CHEBI:57705"/>
    </ligand>
</feature>
<name>A0A5P8NYH3_9BACT</name>
<dbReference type="Proteomes" id="UP000326944">
    <property type="component" value="Chromosome"/>
</dbReference>
<dbReference type="Pfam" id="PF03033">
    <property type="entry name" value="Glyco_transf_28"/>
    <property type="match status" value="1"/>
</dbReference>
<evidence type="ECO:0000256" key="5">
    <source>
        <dbReference type="ARBA" id="ARBA00022960"/>
    </source>
</evidence>
<feature type="binding site" evidence="10">
    <location>
        <begin position="10"/>
        <end position="12"/>
    </location>
    <ligand>
        <name>UDP-N-acetyl-alpha-D-glucosamine</name>
        <dbReference type="ChEBI" id="CHEBI:57705"/>
    </ligand>
</feature>
<keyword evidence="14" id="KW-1185">Reference proteome</keyword>
<evidence type="ECO:0000256" key="1">
    <source>
        <dbReference type="ARBA" id="ARBA00022475"/>
    </source>
</evidence>
<evidence type="ECO:0000256" key="8">
    <source>
        <dbReference type="ARBA" id="ARBA00023306"/>
    </source>
</evidence>
<evidence type="ECO:0000313" key="14">
    <source>
        <dbReference type="Proteomes" id="UP000326944"/>
    </source>
</evidence>
<comment type="catalytic activity">
    <reaction evidence="10">
        <text>di-trans,octa-cis-undecaprenyl diphospho-N-acetyl-alpha-D-muramoyl-L-alanyl-D-glutamyl-meso-2,6-diaminopimeloyl-D-alanyl-D-alanine + UDP-N-acetyl-alpha-D-glucosamine = di-trans,octa-cis-undecaprenyl diphospho-[N-acetyl-alpha-D-glucosaminyl-(1-&gt;4)]-N-acetyl-alpha-D-muramoyl-L-alanyl-D-glutamyl-meso-2,6-diaminopimeloyl-D-alanyl-D-alanine + UDP + H(+)</text>
        <dbReference type="Rhea" id="RHEA:31227"/>
        <dbReference type="ChEBI" id="CHEBI:15378"/>
        <dbReference type="ChEBI" id="CHEBI:57705"/>
        <dbReference type="ChEBI" id="CHEBI:58223"/>
        <dbReference type="ChEBI" id="CHEBI:61387"/>
        <dbReference type="ChEBI" id="CHEBI:61388"/>
        <dbReference type="EC" id="2.4.1.227"/>
    </reaction>
</comment>
<keyword evidence="3 10" id="KW-0328">Glycosyltransferase</keyword>
<comment type="caution">
    <text evidence="10">Lacks conserved residue(s) required for the propagation of feature annotation.</text>
</comment>
<dbReference type="AlphaFoldDB" id="A0A5P8NYH3"/>
<evidence type="ECO:0000256" key="6">
    <source>
        <dbReference type="ARBA" id="ARBA00022984"/>
    </source>
</evidence>
<dbReference type="GO" id="GO:0005886">
    <property type="term" value="C:plasma membrane"/>
    <property type="evidence" value="ECO:0007669"/>
    <property type="project" value="UniProtKB-SubCell"/>
</dbReference>
<dbReference type="UniPathway" id="UPA00219"/>
<feature type="binding site" evidence="10">
    <location>
        <position position="277"/>
    </location>
    <ligand>
        <name>UDP-N-acetyl-alpha-D-glucosamine</name>
        <dbReference type="ChEBI" id="CHEBI:57705"/>
    </ligand>
</feature>
<gene>
    <name evidence="10 13" type="primary">murG</name>
    <name evidence="13" type="ORF">FJR48_01550</name>
</gene>
<evidence type="ECO:0000256" key="3">
    <source>
        <dbReference type="ARBA" id="ARBA00022676"/>
    </source>
</evidence>
<keyword evidence="1 10" id="KW-1003">Cell membrane</keyword>
<keyword evidence="6 10" id="KW-0573">Peptidoglycan synthesis</keyword>
<dbReference type="RefSeq" id="WP_152306421.1">
    <property type="nucleotide sequence ID" value="NZ_CP043617.1"/>
</dbReference>
<dbReference type="PANTHER" id="PTHR21015">
    <property type="entry name" value="UDP-N-ACETYLGLUCOSAMINE--N-ACETYLMURAMYL-(PENTAPEPTIDE) PYROPHOSPHORYL-UNDECAPRENOL N-ACETYLGLUCOSAMINE TRANSFERASE 1"/>
    <property type="match status" value="1"/>
</dbReference>
<dbReference type="GO" id="GO:0051301">
    <property type="term" value="P:cell division"/>
    <property type="evidence" value="ECO:0007669"/>
    <property type="project" value="UniProtKB-KW"/>
</dbReference>
<dbReference type="InterPro" id="IPR006009">
    <property type="entry name" value="GlcNAc_MurG"/>
</dbReference>
<dbReference type="InterPro" id="IPR004276">
    <property type="entry name" value="GlycoTrans_28_N"/>
</dbReference>
<comment type="function">
    <text evidence="10">Cell wall formation. Catalyzes the transfer of a GlcNAc subunit on undecaprenyl-pyrophosphoryl-MurNAc-pentapeptide (lipid intermediate I) to form undecaprenyl-pyrophosphoryl-MurNAc-(pentapeptide)GlcNAc (lipid intermediate II).</text>
</comment>
<evidence type="ECO:0000256" key="10">
    <source>
        <dbReference type="HAMAP-Rule" id="MF_00033"/>
    </source>
</evidence>
<evidence type="ECO:0000259" key="12">
    <source>
        <dbReference type="Pfam" id="PF04101"/>
    </source>
</evidence>
<protein>
    <recommendedName>
        <fullName evidence="10">UDP-N-acetylglucosamine--N-acetylmuramyl-(pentapeptide) pyrophosphoryl-undecaprenol N-acetylglucosamine transferase</fullName>
        <ecNumber evidence="10">2.4.1.227</ecNumber>
    </recommendedName>
    <alternativeName>
        <fullName evidence="10">Undecaprenyl-PP-MurNAc-pentapeptide-UDPGlcNAc GlcNAc transferase</fullName>
    </alternativeName>
</protein>
<keyword evidence="8 10" id="KW-0131">Cell cycle</keyword>
<evidence type="ECO:0000256" key="2">
    <source>
        <dbReference type="ARBA" id="ARBA00022618"/>
    </source>
</evidence>
<comment type="subcellular location">
    <subcellularLocation>
        <location evidence="10">Cell membrane</location>
        <topology evidence="10">Peripheral membrane protein</topology>
        <orientation evidence="10">Cytoplasmic side</orientation>
    </subcellularLocation>
</comment>
<evidence type="ECO:0000259" key="11">
    <source>
        <dbReference type="Pfam" id="PF03033"/>
    </source>
</evidence>